<accession>X1A1M5</accession>
<reference evidence="1" key="1">
    <citation type="journal article" date="2014" name="Front. Microbiol.">
        <title>High frequency of phylogenetically diverse reductive dehalogenase-homologous genes in deep subseafloor sedimentary metagenomes.</title>
        <authorList>
            <person name="Kawai M."/>
            <person name="Futagami T."/>
            <person name="Toyoda A."/>
            <person name="Takaki Y."/>
            <person name="Nishi S."/>
            <person name="Hori S."/>
            <person name="Arai W."/>
            <person name="Tsubouchi T."/>
            <person name="Morono Y."/>
            <person name="Uchiyama I."/>
            <person name="Ito T."/>
            <person name="Fujiyama A."/>
            <person name="Inagaki F."/>
            <person name="Takami H."/>
        </authorList>
    </citation>
    <scope>NUCLEOTIDE SEQUENCE</scope>
    <source>
        <strain evidence="1">Expedition CK06-06</strain>
    </source>
</reference>
<sequence length="83" mass="9973">MKGTLNFFDDPTHIRLYNTDILLSNLKKRGFKILKEGIRRDFKKIIFLPLMIVYDLIKYRYVKTGHLWDLFGFADYMIALKIN</sequence>
<protein>
    <submittedName>
        <fullName evidence="1">Uncharacterized protein</fullName>
    </submittedName>
</protein>
<dbReference type="EMBL" id="BART01007975">
    <property type="protein sequence ID" value="GAG66678.1"/>
    <property type="molecule type" value="Genomic_DNA"/>
</dbReference>
<dbReference type="AlphaFoldDB" id="X1A1M5"/>
<gene>
    <name evidence="1" type="ORF">S01H4_18032</name>
</gene>
<evidence type="ECO:0000313" key="1">
    <source>
        <dbReference type="EMBL" id="GAG66678.1"/>
    </source>
</evidence>
<organism evidence="1">
    <name type="scientific">marine sediment metagenome</name>
    <dbReference type="NCBI Taxonomy" id="412755"/>
    <lineage>
        <taxon>unclassified sequences</taxon>
        <taxon>metagenomes</taxon>
        <taxon>ecological metagenomes</taxon>
    </lineage>
</organism>
<proteinExistence type="predicted"/>
<comment type="caution">
    <text evidence="1">The sequence shown here is derived from an EMBL/GenBank/DDBJ whole genome shotgun (WGS) entry which is preliminary data.</text>
</comment>
<name>X1A1M5_9ZZZZ</name>